<dbReference type="AlphaFoldDB" id="A0A1D2MD69"/>
<feature type="region of interest" description="Disordered" evidence="1">
    <location>
        <begin position="96"/>
        <end position="278"/>
    </location>
</feature>
<evidence type="ECO:0000256" key="1">
    <source>
        <dbReference type="SAM" id="MobiDB-lite"/>
    </source>
</evidence>
<feature type="compositionally biased region" description="Low complexity" evidence="1">
    <location>
        <begin position="147"/>
        <end position="156"/>
    </location>
</feature>
<accession>A0A1D2MD69</accession>
<name>A0A1D2MD69_ORCCI</name>
<organism evidence="2 3">
    <name type="scientific">Orchesella cincta</name>
    <name type="common">Springtail</name>
    <name type="synonym">Podura cincta</name>
    <dbReference type="NCBI Taxonomy" id="48709"/>
    <lineage>
        <taxon>Eukaryota</taxon>
        <taxon>Metazoa</taxon>
        <taxon>Ecdysozoa</taxon>
        <taxon>Arthropoda</taxon>
        <taxon>Hexapoda</taxon>
        <taxon>Collembola</taxon>
        <taxon>Entomobryomorpha</taxon>
        <taxon>Entomobryoidea</taxon>
        <taxon>Orchesellidae</taxon>
        <taxon>Orchesellinae</taxon>
        <taxon>Orchesella</taxon>
    </lineage>
</organism>
<protein>
    <submittedName>
        <fullName evidence="2">Uncharacterized protein</fullName>
    </submittedName>
</protein>
<feature type="compositionally biased region" description="Low complexity" evidence="1">
    <location>
        <begin position="97"/>
        <end position="107"/>
    </location>
</feature>
<sequence>MAEKCSIEQIMDQILKTKLREGANETGSQEHFFMNISENNSTLTSHSSHFTHVYATQEQVKQLESMASMTSRSATQQNPEGCGALGMYLDELSDYNSTKSTSKPSTSGIVTRSSAAATHSSMAVKTASVKKVPMVVEAASTSRRRPSTSFSGTSSSLRLESENITKRTSRGTAQKRKGESNSEATNAKKTHPNQGEIDEKKELQKVKRREAAKRRRERKRQGESNSEETNAKKEHPNQQEIDEKRELQRAKWREAGKRSREKKRQEKAKQQLLSTEKV</sequence>
<dbReference type="Proteomes" id="UP000094527">
    <property type="component" value="Unassembled WGS sequence"/>
</dbReference>
<feature type="compositionally biased region" description="Basic residues" evidence="1">
    <location>
        <begin position="206"/>
        <end position="219"/>
    </location>
</feature>
<feature type="compositionally biased region" description="Basic and acidic residues" evidence="1">
    <location>
        <begin position="229"/>
        <end position="269"/>
    </location>
</feature>
<proteinExistence type="predicted"/>
<reference evidence="2 3" key="1">
    <citation type="journal article" date="2016" name="Genome Biol. Evol.">
        <title>Gene Family Evolution Reflects Adaptation to Soil Environmental Stressors in the Genome of the Collembolan Orchesella cincta.</title>
        <authorList>
            <person name="Faddeeva-Vakhrusheva A."/>
            <person name="Derks M.F."/>
            <person name="Anvar S.Y."/>
            <person name="Agamennone V."/>
            <person name="Suring W."/>
            <person name="Smit S."/>
            <person name="van Straalen N.M."/>
            <person name="Roelofs D."/>
        </authorList>
    </citation>
    <scope>NUCLEOTIDE SEQUENCE [LARGE SCALE GENOMIC DNA]</scope>
    <source>
        <tissue evidence="2">Mixed pool</tissue>
    </source>
</reference>
<gene>
    <name evidence="2" type="ORF">Ocin01_15759</name>
</gene>
<keyword evidence="3" id="KW-1185">Reference proteome</keyword>
<evidence type="ECO:0000313" key="3">
    <source>
        <dbReference type="Proteomes" id="UP000094527"/>
    </source>
</evidence>
<comment type="caution">
    <text evidence="2">The sequence shown here is derived from an EMBL/GenBank/DDBJ whole genome shotgun (WGS) entry which is preliminary data.</text>
</comment>
<dbReference type="EMBL" id="LJIJ01001741">
    <property type="protein sequence ID" value="ODM90925.1"/>
    <property type="molecule type" value="Genomic_DNA"/>
</dbReference>
<feature type="compositionally biased region" description="Polar residues" evidence="1">
    <location>
        <begin position="108"/>
        <end position="123"/>
    </location>
</feature>
<evidence type="ECO:0000313" key="2">
    <source>
        <dbReference type="EMBL" id="ODM90925.1"/>
    </source>
</evidence>